<dbReference type="Proteomes" id="UP001597262">
    <property type="component" value="Unassembled WGS sequence"/>
</dbReference>
<reference evidence="2" key="1">
    <citation type="journal article" date="2019" name="Int. J. Syst. Evol. Microbiol.">
        <title>The Global Catalogue of Microorganisms (GCM) 10K type strain sequencing project: providing services to taxonomists for standard genome sequencing and annotation.</title>
        <authorList>
            <consortium name="The Broad Institute Genomics Platform"/>
            <consortium name="The Broad Institute Genome Sequencing Center for Infectious Disease"/>
            <person name="Wu L."/>
            <person name="Ma J."/>
        </authorList>
    </citation>
    <scope>NUCLEOTIDE SEQUENCE [LARGE SCALE GENOMIC DNA]</scope>
    <source>
        <strain evidence="2">CCUG 59189</strain>
    </source>
</reference>
<evidence type="ECO:0000313" key="2">
    <source>
        <dbReference type="Proteomes" id="UP001597262"/>
    </source>
</evidence>
<dbReference type="InterPro" id="IPR020288">
    <property type="entry name" value="Sheath_initiator"/>
</dbReference>
<dbReference type="RefSeq" id="WP_379319351.1">
    <property type="nucleotide sequence ID" value="NZ_JBHTLM010000007.1"/>
</dbReference>
<dbReference type="Pfam" id="PF10934">
    <property type="entry name" value="Sheath_initiator"/>
    <property type="match status" value="1"/>
</dbReference>
<gene>
    <name evidence="1" type="ORF">ACFQ3W_11395</name>
</gene>
<dbReference type="EMBL" id="JBHTLM010000007">
    <property type="protein sequence ID" value="MFD1176900.1"/>
    <property type="molecule type" value="Genomic_DNA"/>
</dbReference>
<sequence length="156" mass="17904">MANLFPEAMNDSWADEQTLMAETDTIVSDEVPFGRSWRFDFDAGEFVMTPTRKIARADETTAWIVWCEKAIRTPRYRHLIYSRAYGQEFDDLIGKGYGRALQESEIRRIAAETLLADPRTASVDSFTFAWQEDGCRFTCRVANVREEEVILEGSVT</sequence>
<name>A0ABW3RYT4_9BACL</name>
<accession>A0ABW3RYT4</accession>
<evidence type="ECO:0000313" key="1">
    <source>
        <dbReference type="EMBL" id="MFD1176900.1"/>
    </source>
</evidence>
<proteinExistence type="predicted"/>
<comment type="caution">
    <text evidence="1">The sequence shown here is derived from an EMBL/GenBank/DDBJ whole genome shotgun (WGS) entry which is preliminary data.</text>
</comment>
<organism evidence="1 2">
    <name type="scientific">Paenibacillus puldeungensis</name>
    <dbReference type="NCBI Taxonomy" id="696536"/>
    <lineage>
        <taxon>Bacteria</taxon>
        <taxon>Bacillati</taxon>
        <taxon>Bacillota</taxon>
        <taxon>Bacilli</taxon>
        <taxon>Bacillales</taxon>
        <taxon>Paenibacillaceae</taxon>
        <taxon>Paenibacillus</taxon>
    </lineage>
</organism>
<protein>
    <submittedName>
        <fullName evidence="1">DUF2634 domain-containing protein</fullName>
    </submittedName>
</protein>
<keyword evidence="2" id="KW-1185">Reference proteome</keyword>